<evidence type="ECO:0000256" key="1">
    <source>
        <dbReference type="PIRNR" id="PIRNR006386"/>
    </source>
</evidence>
<dbReference type="CDD" id="cd03022">
    <property type="entry name" value="DsbA_HCCA_Iso"/>
    <property type="match status" value="1"/>
</dbReference>
<dbReference type="SUPFAM" id="SSF52833">
    <property type="entry name" value="Thioredoxin-like"/>
    <property type="match status" value="1"/>
</dbReference>
<dbReference type="InterPro" id="IPR001853">
    <property type="entry name" value="DSBA-like_thioredoxin_dom"/>
</dbReference>
<evidence type="ECO:0000256" key="2">
    <source>
        <dbReference type="PIRSR" id="PIRSR006386-1"/>
    </source>
</evidence>
<evidence type="ECO:0000259" key="3">
    <source>
        <dbReference type="Pfam" id="PF01323"/>
    </source>
</evidence>
<dbReference type="GO" id="GO:0018845">
    <property type="term" value="F:2-hydroxychromene-2-carboxylate isomerase activity"/>
    <property type="evidence" value="ECO:0007669"/>
    <property type="project" value="UniProtKB-UniRule"/>
</dbReference>
<dbReference type="PANTHER" id="PTHR42943">
    <property type="entry name" value="GLUTATHIONE S-TRANSFERASE KAPPA"/>
    <property type="match status" value="1"/>
</dbReference>
<dbReference type="PANTHER" id="PTHR42943:SF2">
    <property type="entry name" value="GLUTATHIONE S-TRANSFERASE KAPPA 1"/>
    <property type="match status" value="1"/>
</dbReference>
<dbReference type="Pfam" id="PF01323">
    <property type="entry name" value="DSBA"/>
    <property type="match status" value="1"/>
</dbReference>
<dbReference type="EC" id="5.99.1.4" evidence="1"/>
<proteinExistence type="inferred from homology"/>
<sequence>MARIDYFYSAHSAYAYLGAQELYRICAAHPGTEMVHRPMLLSPVVEAAGGLSFAARSQAHVDYFFGREIERWAEWRGAPVIDHRPTYHDNPLDLPNGVIIAAQRAGLDVNTLSFAILQAHWRDDADIADPGLLHRLIATLGMDPNALLAAARSEPVLAEQAANTQEAIDRALFGSPSYVVDGDPFYGQDRLDLVARALTQPFRPGTWRNPAVG</sequence>
<keyword evidence="1 4" id="KW-0413">Isomerase</keyword>
<dbReference type="InterPro" id="IPR036249">
    <property type="entry name" value="Thioredoxin-like_sf"/>
</dbReference>
<dbReference type="InterPro" id="IPR044087">
    <property type="entry name" value="NahD-like"/>
</dbReference>
<dbReference type="EMBL" id="JAAGOX010000032">
    <property type="protein sequence ID" value="NDW46503.1"/>
    <property type="molecule type" value="Genomic_DNA"/>
</dbReference>
<comment type="similarity">
    <text evidence="1">Belongs to the GST superfamily. NadH family.</text>
</comment>
<dbReference type="Gene3D" id="3.40.30.10">
    <property type="entry name" value="Glutaredoxin"/>
    <property type="match status" value="1"/>
</dbReference>
<comment type="catalytic activity">
    <reaction evidence="1">
        <text>2-hydroxychromene-2-carboxylate = (3E)-4-(2-hydroxyphenyl)-2-oxobut-3-enoate</text>
        <dbReference type="Rhea" id="RHEA:27401"/>
        <dbReference type="ChEBI" id="CHEBI:59350"/>
        <dbReference type="ChEBI" id="CHEBI:59353"/>
        <dbReference type="EC" id="5.99.1.4"/>
    </reaction>
</comment>
<dbReference type="RefSeq" id="WP_164131522.1">
    <property type="nucleotide sequence ID" value="NZ_JAAGOX010000032.1"/>
</dbReference>
<reference evidence="4" key="1">
    <citation type="submission" date="2020-02" db="EMBL/GenBank/DDBJ databases">
        <title>Delineation of the pyrene-degrading pathway in Roseobacter clade bacteria by genomic analysis.</title>
        <authorList>
            <person name="Zhou H."/>
            <person name="Wang H."/>
        </authorList>
    </citation>
    <scope>NUCLEOTIDE SEQUENCE</scope>
    <source>
        <strain evidence="4">PrR005</strain>
    </source>
</reference>
<organism evidence="4">
    <name type="scientific">Ruegeria sp. PrR005</name>
    <dbReference type="NCBI Taxonomy" id="2706882"/>
    <lineage>
        <taxon>Bacteria</taxon>
        <taxon>Pseudomonadati</taxon>
        <taxon>Pseudomonadota</taxon>
        <taxon>Alphaproteobacteria</taxon>
        <taxon>Rhodobacterales</taxon>
        <taxon>Roseobacteraceae</taxon>
        <taxon>Ruegeria</taxon>
    </lineage>
</organism>
<comment type="caution">
    <text evidence="4">The sequence shown here is derived from an EMBL/GenBank/DDBJ whole genome shotgun (WGS) entry which is preliminary data.</text>
</comment>
<dbReference type="InterPro" id="IPR051924">
    <property type="entry name" value="GST_Kappa/NadH"/>
</dbReference>
<feature type="domain" description="DSBA-like thioredoxin" evidence="3">
    <location>
        <begin position="4"/>
        <end position="198"/>
    </location>
</feature>
<dbReference type="InterPro" id="IPR014440">
    <property type="entry name" value="HCCAis_GSTk"/>
</dbReference>
<dbReference type="GO" id="GO:0004602">
    <property type="term" value="F:glutathione peroxidase activity"/>
    <property type="evidence" value="ECO:0007669"/>
    <property type="project" value="TreeGrafter"/>
</dbReference>
<dbReference type="AlphaFoldDB" id="A0A6B2NUV2"/>
<dbReference type="PIRSF" id="PIRSF006386">
    <property type="entry name" value="HCCAis_GSTk"/>
    <property type="match status" value="1"/>
</dbReference>
<dbReference type="GO" id="GO:0006749">
    <property type="term" value="P:glutathione metabolic process"/>
    <property type="evidence" value="ECO:0007669"/>
    <property type="project" value="TreeGrafter"/>
</dbReference>
<evidence type="ECO:0000313" key="4">
    <source>
        <dbReference type="EMBL" id="NDW46503.1"/>
    </source>
</evidence>
<name>A0A6B2NUV2_9RHOB</name>
<accession>A0A6B2NUV2</accession>
<feature type="active site" description="Nucleophile" evidence="2">
    <location>
        <position position="12"/>
    </location>
</feature>
<gene>
    <name evidence="4" type="ORF">G0P99_16230</name>
</gene>
<protein>
    <recommendedName>
        <fullName evidence="1">2-hydroxychromene-2-carboxylate isomerase</fullName>
        <ecNumber evidence="1">5.99.1.4</ecNumber>
    </recommendedName>
</protein>
<dbReference type="GO" id="GO:1901170">
    <property type="term" value="P:naphthalene catabolic process"/>
    <property type="evidence" value="ECO:0007669"/>
    <property type="project" value="InterPro"/>
</dbReference>
<dbReference type="GO" id="GO:0004364">
    <property type="term" value="F:glutathione transferase activity"/>
    <property type="evidence" value="ECO:0007669"/>
    <property type="project" value="TreeGrafter"/>
</dbReference>